<proteinExistence type="predicted"/>
<dbReference type="RefSeq" id="XP_030982027.1">
    <property type="nucleotide sequence ID" value="XM_031125686.1"/>
</dbReference>
<dbReference type="Proteomes" id="UP000515153">
    <property type="component" value="Chromosome I"/>
</dbReference>
<gene>
    <name evidence="2" type="ORF">PgNI_05655</name>
</gene>
<name>A0A6P8B4B2_PYRGI</name>
<keyword evidence="1" id="KW-1185">Reference proteome</keyword>
<dbReference type="KEGG" id="pgri:PgNI_05655"/>
<dbReference type="AlphaFoldDB" id="A0A6P8B4B2"/>
<protein>
    <submittedName>
        <fullName evidence="2">Uncharacterized protein</fullName>
    </submittedName>
</protein>
<sequence>MNTFQKGRKAWRAGDRALAHSFWATPQYLTLPF</sequence>
<reference evidence="2" key="3">
    <citation type="submission" date="2025-08" db="UniProtKB">
        <authorList>
            <consortium name="RefSeq"/>
        </authorList>
    </citation>
    <scope>IDENTIFICATION</scope>
    <source>
        <strain evidence="2">NI907</strain>
    </source>
</reference>
<evidence type="ECO:0000313" key="1">
    <source>
        <dbReference type="Proteomes" id="UP000515153"/>
    </source>
</evidence>
<evidence type="ECO:0000313" key="2">
    <source>
        <dbReference type="RefSeq" id="XP_030982027.1"/>
    </source>
</evidence>
<accession>A0A6P8B4B2</accession>
<reference evidence="2" key="2">
    <citation type="submission" date="2019-10" db="EMBL/GenBank/DDBJ databases">
        <authorList>
            <consortium name="NCBI Genome Project"/>
        </authorList>
    </citation>
    <scope>NUCLEOTIDE SEQUENCE</scope>
    <source>
        <strain evidence="2">NI907</strain>
    </source>
</reference>
<dbReference type="GeneID" id="41960595"/>
<organism evidence="1 2">
    <name type="scientific">Pyricularia grisea</name>
    <name type="common">Crabgrass-specific blast fungus</name>
    <name type="synonym">Magnaporthe grisea</name>
    <dbReference type="NCBI Taxonomy" id="148305"/>
    <lineage>
        <taxon>Eukaryota</taxon>
        <taxon>Fungi</taxon>
        <taxon>Dikarya</taxon>
        <taxon>Ascomycota</taxon>
        <taxon>Pezizomycotina</taxon>
        <taxon>Sordariomycetes</taxon>
        <taxon>Sordariomycetidae</taxon>
        <taxon>Magnaporthales</taxon>
        <taxon>Pyriculariaceae</taxon>
        <taxon>Pyricularia</taxon>
    </lineage>
</organism>
<reference evidence="1 2" key="1">
    <citation type="journal article" date="2019" name="Mol. Biol. Evol.">
        <title>Blast fungal genomes show frequent chromosomal changes, gene gains and losses, and effector gene turnover.</title>
        <authorList>
            <person name="Gomez Luciano L.B."/>
            <person name="Jason Tsai I."/>
            <person name="Chuma I."/>
            <person name="Tosa Y."/>
            <person name="Chen Y.H."/>
            <person name="Li J.Y."/>
            <person name="Li M.Y."/>
            <person name="Jade Lu M.Y."/>
            <person name="Nakayashiki H."/>
            <person name="Li W.H."/>
        </authorList>
    </citation>
    <scope>NUCLEOTIDE SEQUENCE [LARGE SCALE GENOMIC DNA]</scope>
    <source>
        <strain evidence="1 2">NI907</strain>
    </source>
</reference>